<keyword evidence="1" id="KW-0732">Signal</keyword>
<feature type="signal peptide" evidence="1">
    <location>
        <begin position="1"/>
        <end position="23"/>
    </location>
</feature>
<dbReference type="InterPro" id="IPR011727">
    <property type="entry name" value="CHP02117"/>
</dbReference>
<gene>
    <name evidence="2" type="ORF">DEM25_001845</name>
</gene>
<dbReference type="AlphaFoldDB" id="A0A3A8AK82"/>
<sequence>MRRLAAVLAIVLALPALALMAGAVPFPASVPAGGPVTAEQRHRIYVLSNGFHAGIALPADAMLADVDGERGIMAAIGLDEAHHPVDPDAVRYWLFGWGSRTAYTSLREVRDLTVGIAARALAFDEAVMHVQPLGDLGTPRPGLYAIEVTEDQLAMLTGSIAPWFAAHEPFAGISQGFGDRFFAGHGRFSPWHSCNAWAGRRLRDAGIGVGHWTPLAQTLEFGLARVAVGQAR</sequence>
<dbReference type="RefSeq" id="WP_109767940.1">
    <property type="nucleotide sequence ID" value="NZ_CP159474.1"/>
</dbReference>
<dbReference type="EMBL" id="QFWV02000002">
    <property type="protein sequence ID" value="RKF08090.1"/>
    <property type="molecule type" value="Genomic_DNA"/>
</dbReference>
<reference evidence="2 3" key="1">
    <citation type="journal article" date="2018" name="Int. J. Syst. Bacteriol.">
        <title>Oceaniradius stylonemae gen. nov., sp. nov., isolated from a red alga, Stylonema cornu-cervi.</title>
        <authorList>
            <person name="Jeong S."/>
        </authorList>
    </citation>
    <scope>NUCLEOTIDE SEQUENCE [LARGE SCALE GENOMIC DNA]</scope>
    <source>
        <strain evidence="2 3">StC1</strain>
    </source>
</reference>
<dbReference type="Proteomes" id="UP000246132">
    <property type="component" value="Unassembled WGS sequence"/>
</dbReference>
<name>A0A3A8AK82_9HYPH</name>
<proteinExistence type="predicted"/>
<evidence type="ECO:0000256" key="1">
    <source>
        <dbReference type="SAM" id="SignalP"/>
    </source>
</evidence>
<feature type="chain" id="PRO_5018733121" evidence="1">
    <location>
        <begin position="24"/>
        <end position="232"/>
    </location>
</feature>
<comment type="caution">
    <text evidence="2">The sequence shown here is derived from an EMBL/GenBank/DDBJ whole genome shotgun (WGS) entry which is preliminary data.</text>
</comment>
<organism evidence="2 3">
    <name type="scientific">Oceaniradius stylonematis</name>
    <dbReference type="NCBI Taxonomy" id="2184161"/>
    <lineage>
        <taxon>Bacteria</taxon>
        <taxon>Pseudomonadati</taxon>
        <taxon>Pseudomonadota</taxon>
        <taxon>Alphaproteobacteria</taxon>
        <taxon>Hyphomicrobiales</taxon>
        <taxon>Ahrensiaceae</taxon>
        <taxon>Oceaniradius</taxon>
    </lineage>
</organism>
<dbReference type="Pfam" id="PF09601">
    <property type="entry name" value="DUF2459"/>
    <property type="match status" value="1"/>
</dbReference>
<accession>A0A3A8AK82</accession>
<evidence type="ECO:0000313" key="2">
    <source>
        <dbReference type="EMBL" id="RKF08090.1"/>
    </source>
</evidence>
<protein>
    <submittedName>
        <fullName evidence="2">DUF2459 domain-containing protein</fullName>
    </submittedName>
</protein>
<evidence type="ECO:0000313" key="3">
    <source>
        <dbReference type="Proteomes" id="UP000246132"/>
    </source>
</evidence>
<dbReference type="OrthoDB" id="211174at2"/>
<keyword evidence="3" id="KW-1185">Reference proteome</keyword>